<evidence type="ECO:0008006" key="7">
    <source>
        <dbReference type="Google" id="ProtNLM"/>
    </source>
</evidence>
<dbReference type="InterPro" id="IPR029063">
    <property type="entry name" value="SAM-dependent_MTases_sf"/>
</dbReference>
<dbReference type="PANTHER" id="PTHR11265">
    <property type="entry name" value="S-ADENOSYL-METHYLTRANSFERASE MRAW"/>
    <property type="match status" value="1"/>
</dbReference>
<keyword evidence="6" id="KW-1185">Reference proteome</keyword>
<dbReference type="HAMAP" id="MF_01007">
    <property type="entry name" value="16SrRNA_methyltr_H"/>
    <property type="match status" value="1"/>
</dbReference>
<evidence type="ECO:0000313" key="6">
    <source>
        <dbReference type="Proteomes" id="UP001497644"/>
    </source>
</evidence>
<dbReference type="SUPFAM" id="SSF81799">
    <property type="entry name" value="Putative methyltransferase TM0872, insert domain"/>
    <property type="match status" value="1"/>
</dbReference>
<dbReference type="NCBIfam" id="TIGR00006">
    <property type="entry name" value="16S rRNA (cytosine(1402)-N(4))-methyltransferase RsmH"/>
    <property type="match status" value="1"/>
</dbReference>
<dbReference type="InterPro" id="IPR023397">
    <property type="entry name" value="SAM-dep_MeTrfase_MraW_recog"/>
</dbReference>
<evidence type="ECO:0000256" key="1">
    <source>
        <dbReference type="ARBA" id="ARBA00010396"/>
    </source>
</evidence>
<dbReference type="GO" id="GO:0071424">
    <property type="term" value="F:rRNA (cytosine-N4-)-methyltransferase activity"/>
    <property type="evidence" value="ECO:0007669"/>
    <property type="project" value="TreeGrafter"/>
</dbReference>
<organism evidence="5 6">
    <name type="scientific">Lasius platythorax</name>
    <dbReference type="NCBI Taxonomy" id="488582"/>
    <lineage>
        <taxon>Eukaryota</taxon>
        <taxon>Metazoa</taxon>
        <taxon>Ecdysozoa</taxon>
        <taxon>Arthropoda</taxon>
        <taxon>Hexapoda</taxon>
        <taxon>Insecta</taxon>
        <taxon>Pterygota</taxon>
        <taxon>Neoptera</taxon>
        <taxon>Endopterygota</taxon>
        <taxon>Hymenoptera</taxon>
        <taxon>Apocrita</taxon>
        <taxon>Aculeata</taxon>
        <taxon>Formicoidea</taxon>
        <taxon>Formicidae</taxon>
        <taxon>Formicinae</taxon>
        <taxon>Lasius</taxon>
        <taxon>Lasius</taxon>
    </lineage>
</organism>
<gene>
    <name evidence="5" type="ORF">LPLAT_LOCUS1634</name>
</gene>
<proteinExistence type="inferred from homology"/>
<dbReference type="AlphaFoldDB" id="A0AAV2N6W0"/>
<sequence>MPVMVQEVLTYIDLSPGRTYIDMTFGSGGHATKLLEHLPDIKIFALDRDPVAYKYAQQLSQKYPGKVVPLLGRFSELPQLLKQYNIERNSIDGILFDFGCSSMQIEVANRGFSLSKNGPLDMRMNECLKQPTAADVLDKATEEDLARIIKVYGQEKRAKKIARAIIEARYMFRKLETTQELVQLVEAAVGDEIREDNLNIYSHSAVKTFQALRIFVNNELNEINYGLLLANIYLKLSGRLITISSTLLEDTIVKRHLSGNITDNVANTVALKYANYGKVFNRSEFEVLTETPWKMMHKHVLTPTIEEIKINPRSRSAKLRAITKVK</sequence>
<dbReference type="Pfam" id="PF01795">
    <property type="entry name" value="Methyltransf_5"/>
    <property type="match status" value="1"/>
</dbReference>
<keyword evidence="2" id="KW-0489">Methyltransferase</keyword>
<dbReference type="Gene3D" id="1.10.150.170">
    <property type="entry name" value="Putative methyltransferase TM0872, insert domain"/>
    <property type="match status" value="1"/>
</dbReference>
<dbReference type="CDD" id="cd02440">
    <property type="entry name" value="AdoMet_MTases"/>
    <property type="match status" value="1"/>
</dbReference>
<keyword evidence="3" id="KW-0808">Transferase</keyword>
<dbReference type="GO" id="GO:0070475">
    <property type="term" value="P:rRNA base methylation"/>
    <property type="evidence" value="ECO:0007669"/>
    <property type="project" value="TreeGrafter"/>
</dbReference>
<dbReference type="PANTHER" id="PTHR11265:SF0">
    <property type="entry name" value="12S RRNA N4-METHYLCYTIDINE METHYLTRANSFERASE"/>
    <property type="match status" value="1"/>
</dbReference>
<evidence type="ECO:0000256" key="2">
    <source>
        <dbReference type="ARBA" id="ARBA00022603"/>
    </source>
</evidence>
<evidence type="ECO:0000256" key="3">
    <source>
        <dbReference type="ARBA" id="ARBA00022679"/>
    </source>
</evidence>
<keyword evidence="4" id="KW-0949">S-adenosyl-L-methionine</keyword>
<evidence type="ECO:0000313" key="5">
    <source>
        <dbReference type="EMBL" id="CAL1675148.1"/>
    </source>
</evidence>
<dbReference type="Gene3D" id="3.40.50.150">
    <property type="entry name" value="Vaccinia Virus protein VP39"/>
    <property type="match status" value="1"/>
</dbReference>
<reference evidence="5" key="1">
    <citation type="submission" date="2024-04" db="EMBL/GenBank/DDBJ databases">
        <authorList>
            <consortium name="Molecular Ecology Group"/>
        </authorList>
    </citation>
    <scope>NUCLEOTIDE SEQUENCE</scope>
</reference>
<protein>
    <recommendedName>
        <fullName evidence="7">Methyltransferase-like protein 15 homolog</fullName>
    </recommendedName>
</protein>
<dbReference type="Proteomes" id="UP001497644">
    <property type="component" value="Chromosome 10"/>
</dbReference>
<accession>A0AAV2N6W0</accession>
<dbReference type="SUPFAM" id="SSF53335">
    <property type="entry name" value="S-adenosyl-L-methionine-dependent methyltransferases"/>
    <property type="match status" value="1"/>
</dbReference>
<dbReference type="InterPro" id="IPR002903">
    <property type="entry name" value="RsmH"/>
</dbReference>
<dbReference type="PIRSF" id="PIRSF004486">
    <property type="entry name" value="MraW"/>
    <property type="match status" value="1"/>
</dbReference>
<evidence type="ECO:0000256" key="4">
    <source>
        <dbReference type="ARBA" id="ARBA00022691"/>
    </source>
</evidence>
<name>A0AAV2N6W0_9HYME</name>
<comment type="similarity">
    <text evidence="1">Belongs to the methyltransferase superfamily. RsmH family.</text>
</comment>
<dbReference type="EMBL" id="OZ034833">
    <property type="protein sequence ID" value="CAL1675148.1"/>
    <property type="molecule type" value="Genomic_DNA"/>
</dbReference>